<keyword evidence="2" id="KW-1185">Reference proteome</keyword>
<dbReference type="AlphaFoldDB" id="A0A8J7DZ72"/>
<sequence>MQLNDFVKSLSGVLLDITALEVNTMVVERINGDKFIPWQTYRDIYLIELDYLERNEIHESLRDRYLELRKTLEMDYALLLSNPKSDLYSSAMMSSEGNHQVLTDPQMEVSEQTTQLPDPLKSQASPEMARVKQLLGDGQFLRSLRKLGELKTCMDSRNEKLLAMEAEHPGHSSAAIAQAVKTDMIYAQTVIQLDGDVINRYSEEILDHPYRDVILQIHKESVETGERQWRGLLGFAIDIVQSALARGTNISFLSDRVDN</sequence>
<organism evidence="1 2">
    <name type="scientific">Lusitaniella coriacea LEGE 07157</name>
    <dbReference type="NCBI Taxonomy" id="945747"/>
    <lineage>
        <taxon>Bacteria</taxon>
        <taxon>Bacillati</taxon>
        <taxon>Cyanobacteriota</taxon>
        <taxon>Cyanophyceae</taxon>
        <taxon>Spirulinales</taxon>
        <taxon>Lusitaniellaceae</taxon>
        <taxon>Lusitaniella</taxon>
    </lineage>
</organism>
<name>A0A8J7DZ72_9CYAN</name>
<reference evidence="1" key="1">
    <citation type="submission" date="2020-10" db="EMBL/GenBank/DDBJ databases">
        <authorList>
            <person name="Castelo-Branco R."/>
            <person name="Eusebio N."/>
            <person name="Adriana R."/>
            <person name="Vieira A."/>
            <person name="Brugerolle De Fraissinette N."/>
            <person name="Rezende De Castro R."/>
            <person name="Schneider M.P."/>
            <person name="Vasconcelos V."/>
            <person name="Leao P.N."/>
        </authorList>
    </citation>
    <scope>NUCLEOTIDE SEQUENCE</scope>
    <source>
        <strain evidence="1">LEGE 07157</strain>
    </source>
</reference>
<dbReference type="Proteomes" id="UP000654482">
    <property type="component" value="Unassembled WGS sequence"/>
</dbReference>
<protein>
    <submittedName>
        <fullName evidence="1">Uncharacterized protein</fullName>
    </submittedName>
</protein>
<dbReference type="EMBL" id="JADEWZ010000043">
    <property type="protein sequence ID" value="MBE9118312.1"/>
    <property type="molecule type" value="Genomic_DNA"/>
</dbReference>
<accession>A0A8J7DZ72</accession>
<proteinExistence type="predicted"/>
<gene>
    <name evidence="1" type="ORF">IQ249_20680</name>
</gene>
<evidence type="ECO:0000313" key="2">
    <source>
        <dbReference type="Proteomes" id="UP000654482"/>
    </source>
</evidence>
<comment type="caution">
    <text evidence="1">The sequence shown here is derived from an EMBL/GenBank/DDBJ whole genome shotgun (WGS) entry which is preliminary data.</text>
</comment>
<evidence type="ECO:0000313" key="1">
    <source>
        <dbReference type="EMBL" id="MBE9118312.1"/>
    </source>
</evidence>